<evidence type="ECO:0000313" key="2">
    <source>
        <dbReference type="Proteomes" id="UP001165064"/>
    </source>
</evidence>
<evidence type="ECO:0000313" key="1">
    <source>
        <dbReference type="EMBL" id="GMF02126.1"/>
    </source>
</evidence>
<name>A0ACB5U5U8_AMBMO</name>
<comment type="caution">
    <text evidence="1">The sequence shown here is derived from an EMBL/GenBank/DDBJ whole genome shotgun (WGS) entry which is preliminary data.</text>
</comment>
<organism evidence="1 2">
    <name type="scientific">Ambrosiozyma monospora</name>
    <name type="common">Yeast</name>
    <name type="synonym">Endomycopsis monosporus</name>
    <dbReference type="NCBI Taxonomy" id="43982"/>
    <lineage>
        <taxon>Eukaryota</taxon>
        <taxon>Fungi</taxon>
        <taxon>Dikarya</taxon>
        <taxon>Ascomycota</taxon>
        <taxon>Saccharomycotina</taxon>
        <taxon>Pichiomycetes</taxon>
        <taxon>Pichiales</taxon>
        <taxon>Pichiaceae</taxon>
        <taxon>Ambrosiozyma</taxon>
    </lineage>
</organism>
<dbReference type="Proteomes" id="UP001165064">
    <property type="component" value="Unassembled WGS sequence"/>
</dbReference>
<accession>A0ACB5U5U8</accession>
<proteinExistence type="predicted"/>
<gene>
    <name evidence="1" type="ORF">Amon02_001136400</name>
</gene>
<protein>
    <submittedName>
        <fullName evidence="1">Unnamed protein product</fullName>
    </submittedName>
</protein>
<dbReference type="EMBL" id="BSXS01012323">
    <property type="protein sequence ID" value="GMF02126.1"/>
    <property type="molecule type" value="Genomic_DNA"/>
</dbReference>
<reference evidence="1" key="1">
    <citation type="submission" date="2023-04" db="EMBL/GenBank/DDBJ databases">
        <title>Ambrosiozyma monospora NBRC 10751.</title>
        <authorList>
            <person name="Ichikawa N."/>
            <person name="Sato H."/>
            <person name="Tonouchi N."/>
        </authorList>
    </citation>
    <scope>NUCLEOTIDE SEQUENCE</scope>
    <source>
        <strain evidence="1">NBRC 10751</strain>
    </source>
</reference>
<keyword evidence="2" id="KW-1185">Reference proteome</keyword>
<sequence length="202" mass="22832">MDPSPQQQQQQQQSGSSSTSQHQQLQLSISAHSTSSPSPESHQSSSPFCSPTPPTPSPPQAQHTQQPANTEYAEPDKMSIEQLQRNSYLHYFKMTRKTPFTTDNTKLDMAKVFSAEPKFVARKITRLRMKMGQFTDTQEALRQDPILCQCESANLTIEYLSTSCSIHTKRQTHGSSYTHLCFNKDVLEKFAEILRERGPIPT</sequence>